<dbReference type="EMBL" id="JBHSAP010000007">
    <property type="protein sequence ID" value="MFC4076111.1"/>
    <property type="molecule type" value="Genomic_DNA"/>
</dbReference>
<feature type="transmembrane region" description="Helical" evidence="1">
    <location>
        <begin position="6"/>
        <end position="28"/>
    </location>
</feature>
<keyword evidence="1" id="KW-0472">Membrane</keyword>
<dbReference type="NCBIfam" id="NF033493">
    <property type="entry name" value="MetS_like_NSS"/>
    <property type="match status" value="1"/>
</dbReference>
<keyword evidence="1" id="KW-1133">Transmembrane helix</keyword>
<keyword evidence="1" id="KW-0812">Transmembrane</keyword>
<comment type="caution">
    <text evidence="2">The sequence shown here is derived from an EMBL/GenBank/DDBJ whole genome shotgun (WGS) entry which is preliminary data.</text>
</comment>
<evidence type="ECO:0000313" key="2">
    <source>
        <dbReference type="EMBL" id="MFC4076111.1"/>
    </source>
</evidence>
<accession>A0ABV8JBI0</accession>
<reference evidence="3" key="1">
    <citation type="journal article" date="2019" name="Int. J. Syst. Evol. Microbiol.">
        <title>The Global Catalogue of Microorganisms (GCM) 10K type strain sequencing project: providing services to taxonomists for standard genome sequencing and annotation.</title>
        <authorList>
            <consortium name="The Broad Institute Genomics Platform"/>
            <consortium name="The Broad Institute Genome Sequencing Center for Infectious Disease"/>
            <person name="Wu L."/>
            <person name="Ma J."/>
        </authorList>
    </citation>
    <scope>NUCLEOTIDE SEQUENCE [LARGE SCALE GENOMIC DNA]</scope>
    <source>
        <strain evidence="3">IBRC-M 10813</strain>
    </source>
</reference>
<evidence type="ECO:0000256" key="1">
    <source>
        <dbReference type="SAM" id="Phobius"/>
    </source>
</evidence>
<dbReference type="Proteomes" id="UP001595843">
    <property type="component" value="Unassembled WGS sequence"/>
</dbReference>
<keyword evidence="3" id="KW-1185">Reference proteome</keyword>
<name>A0ABV8JBI0_9BACL</name>
<proteinExistence type="predicted"/>
<sequence>MGTGAWVMFLIGAIGLWGGFAYFLWLAYKNSRTDS</sequence>
<protein>
    <submittedName>
        <fullName evidence="2">MetS family NSS transporter small subunit</fullName>
    </submittedName>
</protein>
<organism evidence="2 3">
    <name type="scientific">Salinithrix halophila</name>
    <dbReference type="NCBI Taxonomy" id="1485204"/>
    <lineage>
        <taxon>Bacteria</taxon>
        <taxon>Bacillati</taxon>
        <taxon>Bacillota</taxon>
        <taxon>Bacilli</taxon>
        <taxon>Bacillales</taxon>
        <taxon>Thermoactinomycetaceae</taxon>
        <taxon>Salinithrix</taxon>
    </lineage>
</organism>
<gene>
    <name evidence="2" type="ORF">ACFOUO_04735</name>
</gene>
<dbReference type="RefSeq" id="WP_380702661.1">
    <property type="nucleotide sequence ID" value="NZ_JBHSAP010000007.1"/>
</dbReference>
<evidence type="ECO:0000313" key="3">
    <source>
        <dbReference type="Proteomes" id="UP001595843"/>
    </source>
</evidence>